<protein>
    <submittedName>
        <fullName evidence="3">PepSY-associated TM helix domain-containing protein</fullName>
    </submittedName>
</protein>
<feature type="transmembrane region" description="Helical" evidence="2">
    <location>
        <begin position="361"/>
        <end position="382"/>
    </location>
</feature>
<dbReference type="PANTHER" id="PTHR34219:SF3">
    <property type="entry name" value="BLL7967 PROTEIN"/>
    <property type="match status" value="1"/>
</dbReference>
<keyword evidence="4" id="KW-1185">Reference proteome</keyword>
<feature type="compositionally biased region" description="Low complexity" evidence="1">
    <location>
        <begin position="241"/>
        <end position="250"/>
    </location>
</feature>
<comment type="caution">
    <text evidence="3">The sequence shown here is derived from an EMBL/GenBank/DDBJ whole genome shotgun (WGS) entry which is preliminary data.</text>
</comment>
<keyword evidence="2" id="KW-1133">Transmembrane helix</keyword>
<dbReference type="RefSeq" id="WP_378389636.1">
    <property type="nucleotide sequence ID" value="NZ_JBHLWM010000005.1"/>
</dbReference>
<dbReference type="InterPro" id="IPR005625">
    <property type="entry name" value="PepSY-ass_TM"/>
</dbReference>
<feature type="transmembrane region" description="Helical" evidence="2">
    <location>
        <begin position="194"/>
        <end position="218"/>
    </location>
</feature>
<feature type="transmembrane region" description="Helical" evidence="2">
    <location>
        <begin position="144"/>
        <end position="166"/>
    </location>
</feature>
<keyword evidence="2" id="KW-0472">Membrane</keyword>
<feature type="transmembrane region" description="Helical" evidence="2">
    <location>
        <begin position="12"/>
        <end position="36"/>
    </location>
</feature>
<dbReference type="Pfam" id="PF03929">
    <property type="entry name" value="PepSY_TM"/>
    <property type="match status" value="1"/>
</dbReference>
<dbReference type="PANTHER" id="PTHR34219">
    <property type="entry name" value="IRON-REGULATED INNER MEMBRANE PROTEIN-RELATED"/>
    <property type="match status" value="1"/>
</dbReference>
<reference evidence="3 4" key="1">
    <citation type="submission" date="2024-09" db="EMBL/GenBank/DDBJ databases">
        <authorList>
            <person name="Sun Q."/>
            <person name="Mori K."/>
        </authorList>
    </citation>
    <scope>NUCLEOTIDE SEQUENCE [LARGE SCALE GENOMIC DNA]</scope>
    <source>
        <strain evidence="3 4">KCTC 23279</strain>
    </source>
</reference>
<sequence length="402" mass="43952">MRAAVKATLFQVHSIAGLVLALVLTLIGVTGAMMSFEDEILAGLNAGLMRVEPRSAPRLSPDELVARAQAATSYGAVASITLARDPSAAVRIRFARNEDRSRPSSLYVDPYDGRVLGHPAGEAFFLTVQKLHRWLLLPGDGKGYGRPITGIVAIGLITMLISGLVLRWPHRPGSLKIWLKPNLRLHGRGLHRSLHSVVGTWVMVIYLVIVLSGLWWSFDWYRSAATWLFARAPAADEPMKAKSPAKSPGKAQGGKAARAERPDGAAPAPQLDRAWASLLQDRGDNFASARLTLPSGGETTLRVRAWLTDAADGRRDEFKIDAATGAIVSRELYADKTTGERMLSRMFDIHRGGILGWPGRLLFMLASLSMPLFAVTGLLLYLSRRRHKRMSRDAMARLVPGE</sequence>
<evidence type="ECO:0000256" key="2">
    <source>
        <dbReference type="SAM" id="Phobius"/>
    </source>
</evidence>
<evidence type="ECO:0000313" key="3">
    <source>
        <dbReference type="EMBL" id="MFC0242106.1"/>
    </source>
</evidence>
<proteinExistence type="predicted"/>
<accession>A0ABV6EW64</accession>
<evidence type="ECO:0000313" key="4">
    <source>
        <dbReference type="Proteomes" id="UP001589775"/>
    </source>
</evidence>
<gene>
    <name evidence="3" type="ORF">ACFFJ6_16560</name>
</gene>
<dbReference type="EMBL" id="JBHLWM010000005">
    <property type="protein sequence ID" value="MFC0242106.1"/>
    <property type="molecule type" value="Genomic_DNA"/>
</dbReference>
<organism evidence="3 4">
    <name type="scientific">Rhodopseudomonas telluris</name>
    <dbReference type="NCBI Taxonomy" id="644215"/>
    <lineage>
        <taxon>Bacteria</taxon>
        <taxon>Pseudomonadati</taxon>
        <taxon>Pseudomonadota</taxon>
        <taxon>Alphaproteobacteria</taxon>
        <taxon>Hyphomicrobiales</taxon>
        <taxon>Nitrobacteraceae</taxon>
        <taxon>Rhodopseudomonas</taxon>
    </lineage>
</organism>
<feature type="region of interest" description="Disordered" evidence="1">
    <location>
        <begin position="238"/>
        <end position="267"/>
    </location>
</feature>
<evidence type="ECO:0000256" key="1">
    <source>
        <dbReference type="SAM" id="MobiDB-lite"/>
    </source>
</evidence>
<name>A0ABV6EW64_9BRAD</name>
<keyword evidence="2" id="KW-0812">Transmembrane</keyword>
<dbReference type="Proteomes" id="UP001589775">
    <property type="component" value="Unassembled WGS sequence"/>
</dbReference>